<sequence length="309" mass="34177">MKQLFYFILLLAGFSSIHSCKDLVDEEGNPLIDLHNNTGLNGPRALYREITDADTIAEYHYNGLLLSKVLSKGKSVTDIQYSGNNVSNVTFNGFVDSDNDGTLDADSTSYKQIFTYGNNGRLTTISESRTTYNRTPAIPPTTPPGPWTVLAKTKILYNIAYSPTTGKLAKITMQNGPDAGPIFNFTDYSETTYDYLGDNVSKVVRQYGTIAGGVFSPPTKKLGYDYSNFDTQISAYTLLPFAYKLSVILSTEMNDRRSLILSPNSPKRVAITDLTTPIPVPAIFSTDYHYDPQTYVTAGFGINYIYKPL</sequence>
<keyword evidence="2" id="KW-1185">Reference proteome</keyword>
<accession>A0ABS1FPT0</accession>
<reference evidence="2" key="1">
    <citation type="submission" date="2021-01" db="EMBL/GenBank/DDBJ databases">
        <title>Genome public.</title>
        <authorList>
            <person name="Liu C."/>
            <person name="Sun Q."/>
        </authorList>
    </citation>
    <scope>NUCLEOTIDE SEQUENCE [LARGE SCALE GENOMIC DNA]</scope>
    <source>
        <strain evidence="2">YIM B02567</strain>
    </source>
</reference>
<evidence type="ECO:0008006" key="3">
    <source>
        <dbReference type="Google" id="ProtNLM"/>
    </source>
</evidence>
<dbReference type="EMBL" id="JAENHK010000001">
    <property type="protein sequence ID" value="MBK1894443.1"/>
    <property type="molecule type" value="Genomic_DNA"/>
</dbReference>
<organism evidence="1 2">
    <name type="scientific">Chryseobacterium paridis</name>
    <dbReference type="NCBI Taxonomy" id="2800328"/>
    <lineage>
        <taxon>Bacteria</taxon>
        <taxon>Pseudomonadati</taxon>
        <taxon>Bacteroidota</taxon>
        <taxon>Flavobacteriia</taxon>
        <taxon>Flavobacteriales</taxon>
        <taxon>Weeksellaceae</taxon>
        <taxon>Chryseobacterium group</taxon>
        <taxon>Chryseobacterium</taxon>
    </lineage>
</organism>
<dbReference type="Proteomes" id="UP000628669">
    <property type="component" value="Unassembled WGS sequence"/>
</dbReference>
<comment type="caution">
    <text evidence="1">The sequence shown here is derived from an EMBL/GenBank/DDBJ whole genome shotgun (WGS) entry which is preliminary data.</text>
</comment>
<evidence type="ECO:0000313" key="2">
    <source>
        <dbReference type="Proteomes" id="UP000628669"/>
    </source>
</evidence>
<proteinExistence type="predicted"/>
<gene>
    <name evidence="1" type="ORF">JHL15_01595</name>
</gene>
<protein>
    <recommendedName>
        <fullName evidence="3">DUF4595 domain-containing protein</fullName>
    </recommendedName>
</protein>
<dbReference type="RefSeq" id="WP_200241964.1">
    <property type="nucleotide sequence ID" value="NZ_JAENHK010000001.1"/>
</dbReference>
<evidence type="ECO:0000313" key="1">
    <source>
        <dbReference type="EMBL" id="MBK1894443.1"/>
    </source>
</evidence>
<name>A0ABS1FPT0_9FLAO</name>